<comment type="caution">
    <text evidence="8">The sequence shown here is derived from an EMBL/GenBank/DDBJ whole genome shotgun (WGS) entry which is preliminary data.</text>
</comment>
<protein>
    <recommendedName>
        <fullName evidence="3">phosphatidate phosphatase</fullName>
        <ecNumber evidence="3">3.1.3.4</ecNumber>
    </recommendedName>
</protein>
<feature type="compositionally biased region" description="Basic and acidic residues" evidence="6">
    <location>
        <begin position="313"/>
        <end position="322"/>
    </location>
</feature>
<dbReference type="GO" id="GO:0009062">
    <property type="term" value="P:fatty acid catabolic process"/>
    <property type="evidence" value="ECO:0007669"/>
    <property type="project" value="TreeGrafter"/>
</dbReference>
<dbReference type="InterPro" id="IPR036412">
    <property type="entry name" value="HAD-like_sf"/>
</dbReference>
<dbReference type="InterPro" id="IPR031315">
    <property type="entry name" value="LNS2/PITP"/>
</dbReference>
<dbReference type="EC" id="3.1.3.4" evidence="3"/>
<keyword evidence="9" id="KW-1185">Reference proteome</keyword>
<dbReference type="InterPro" id="IPR031703">
    <property type="entry name" value="Lipin_mid"/>
</dbReference>
<feature type="compositionally biased region" description="Basic and acidic residues" evidence="6">
    <location>
        <begin position="418"/>
        <end position="432"/>
    </location>
</feature>
<dbReference type="GO" id="GO:0019432">
    <property type="term" value="P:triglyceride biosynthetic process"/>
    <property type="evidence" value="ECO:0007669"/>
    <property type="project" value="TreeGrafter"/>
</dbReference>
<evidence type="ECO:0000256" key="5">
    <source>
        <dbReference type="ARBA" id="ARBA00022801"/>
    </source>
</evidence>
<dbReference type="GO" id="GO:0005634">
    <property type="term" value="C:nucleus"/>
    <property type="evidence" value="ECO:0007669"/>
    <property type="project" value="UniProtKB-ARBA"/>
</dbReference>
<feature type="domain" description="LNS2/PITP" evidence="7">
    <location>
        <begin position="792"/>
        <end position="947"/>
    </location>
</feature>
<dbReference type="SMART" id="SM00775">
    <property type="entry name" value="LNS2"/>
    <property type="match status" value="1"/>
</dbReference>
<evidence type="ECO:0000256" key="2">
    <source>
        <dbReference type="ARBA" id="ARBA00005476"/>
    </source>
</evidence>
<dbReference type="Proteomes" id="UP000738325">
    <property type="component" value="Unassembled WGS sequence"/>
</dbReference>
<evidence type="ECO:0000313" key="8">
    <source>
        <dbReference type="EMBL" id="KAG0319492.1"/>
    </source>
</evidence>
<dbReference type="PANTHER" id="PTHR12181:SF12">
    <property type="entry name" value="PHOSPHATIDATE PHOSPHATASE"/>
    <property type="match status" value="1"/>
</dbReference>
<proteinExistence type="inferred from homology"/>
<dbReference type="Gene3D" id="3.40.50.1000">
    <property type="entry name" value="HAD superfamily/HAD-like"/>
    <property type="match status" value="1"/>
</dbReference>
<dbReference type="Pfam" id="PF08235">
    <property type="entry name" value="LNS2"/>
    <property type="match status" value="1"/>
</dbReference>
<dbReference type="FunFam" id="3.40.50.1000:FF:000063">
    <property type="entry name" value="Nuclear elongation and deformation protein"/>
    <property type="match status" value="1"/>
</dbReference>
<feature type="compositionally biased region" description="Polar residues" evidence="6">
    <location>
        <begin position="297"/>
        <end position="312"/>
    </location>
</feature>
<dbReference type="InterPro" id="IPR026058">
    <property type="entry name" value="LIPIN"/>
</dbReference>
<feature type="compositionally biased region" description="Polar residues" evidence="6">
    <location>
        <begin position="405"/>
        <end position="416"/>
    </location>
</feature>
<feature type="region of interest" description="Disordered" evidence="6">
    <location>
        <begin position="657"/>
        <end position="700"/>
    </location>
</feature>
<dbReference type="Pfam" id="PF04571">
    <property type="entry name" value="Lipin_N"/>
    <property type="match status" value="1"/>
</dbReference>
<feature type="compositionally biased region" description="Low complexity" evidence="6">
    <location>
        <begin position="323"/>
        <end position="338"/>
    </location>
</feature>
<name>A0A9P6UUA3_9FUNG</name>
<evidence type="ECO:0000259" key="7">
    <source>
        <dbReference type="SMART" id="SM00775"/>
    </source>
</evidence>
<feature type="region of interest" description="Disordered" evidence="6">
    <location>
        <begin position="129"/>
        <end position="165"/>
    </location>
</feature>
<feature type="compositionally biased region" description="Basic residues" evidence="6">
    <location>
        <begin position="278"/>
        <end position="287"/>
    </location>
</feature>
<feature type="compositionally biased region" description="Basic and acidic residues" evidence="6">
    <location>
        <begin position="671"/>
        <end position="688"/>
    </location>
</feature>
<feature type="compositionally biased region" description="Acidic residues" evidence="6">
    <location>
        <begin position="1267"/>
        <end position="1315"/>
    </location>
</feature>
<feature type="region of interest" description="Disordered" evidence="6">
    <location>
        <begin position="1025"/>
        <end position="1088"/>
    </location>
</feature>
<sequence>MQSVGSFFSTVSKFYSELNPATLSGAIDVVVVEQPNGDLACSPFHVRFGKLSILRPQEKVVEVTINGQVVNFPMKVGDAGEAFFVFETEQDVPEEFATSPLAGPSEDKIEEEIDFLDLAQEVATTAVPRLDDQDAGYVSAHSGHGSEFEEDEQESSSPGSIQRHDFLSTGQIRNLDSWRHENGAVSVRGHLSISISLPCSPILKAHDVMENFQPRGIAETSSQQPSTPIPSIAGNGSHFLTPHGDGVIMDMTGYKTDDSAETDLESDGPSREGGKALQRTRRRHAKVTRPSMRVKSYDNNGGIKSTNGSTDPATHDEYEATDPRLPARPLQRPLGRPLAVGRKSKRSSSAPNLRDSGELMLLWAELATSVKAKMASVVRTPSSKDTPAANVRAQLKGLRSVGPNPRSSADLSLSSLTEEERRGRFHRQDKQPGDNIDSNYSRKHSQKPDKALHTKKPSSRSNLALNALSDTELEYKTPRTAKATQDSEWTWGWGSLPVKNDIMDDMTDSEQKERHTGHVAIDMASTPKPLLNDIDVDGVTYRVAISLCPGDDFGKDPEASEAMFATNQIAFEEFSKDPLKILNNKCLVCLINDRYFTWAAAGPYLASLMLFKKPLSDEVLHQLSIKDARHLSDRMPAPEPSTRFGVLSRWLRGSQAASQLDAMEQGQPRPPHSDGALRSEQSHEDAQHKMASLGSMQHRPETEAMTRSTSMPIGTGEDSLIVGAVQQQLQPHQSTKKPSKRYAKTLRLTSEQLRSLNLKKGANTLTFSVTSSYQGKAVCSAKLFLWDHDYQVVISDIDGTITKSDALGHIFTMAGKDWTHTGVAKLYTDIVNNGYHILYLTSRAIGQADYTRKYLKNVEQNNYQLPDGPVIMSPDRLMTAFHREVIMRKPEEFKMACLRDIRRLFGDRNPFYAGFGNRITDALSYRSVNVPSSRIFTIDSGGEVKLELLSTYKSSYLALNDLVNEIFPGKRHAPEFNDWNYWKPSLPTIELPLAPSNLPTLPPTPIEIGSSRLGVIRSFTSSFTSSSSLKKRPSIPTFNSTPLTTSSTSSSAQAVASSQSASSPRLSSTSTASTAPPPPVSAPGGLQIADRTRRLSLSLMRYGGSSILQAGTAHPPTSSGVGAINSQGEPITASEPLGDGVGGADGQHQQRLGSRMRGMSMTSSSSGYVPSNLGTSPPTSFLISPSSSEATIRPLDIQTVKKASSFSVSPPQLASRLETVIPFLRRQVSRPEPNQGPHDTEIGGHRIVGAVSEGEGQQGEHHHQDGAYDEYVEESYEEGEGHEEEDVGEYEEEEYDEEGENGLLDDDDDDDDVELNIDAPFL</sequence>
<feature type="region of interest" description="Disordered" evidence="6">
    <location>
        <begin position="395"/>
        <end position="467"/>
    </location>
</feature>
<dbReference type="Pfam" id="PF16876">
    <property type="entry name" value="Lipin_mid"/>
    <property type="match status" value="1"/>
</dbReference>
<dbReference type="OrthoDB" id="4567at2759"/>
<dbReference type="SUPFAM" id="SSF56784">
    <property type="entry name" value="HAD-like"/>
    <property type="match status" value="1"/>
</dbReference>
<feature type="compositionally biased region" description="Low complexity" evidence="6">
    <location>
        <begin position="1040"/>
        <end position="1074"/>
    </location>
</feature>
<comment type="cofactor">
    <cofactor evidence="1">
        <name>Mg(2+)</name>
        <dbReference type="ChEBI" id="CHEBI:18420"/>
    </cofactor>
</comment>
<evidence type="ECO:0000256" key="3">
    <source>
        <dbReference type="ARBA" id="ARBA00012638"/>
    </source>
</evidence>
<dbReference type="PANTHER" id="PTHR12181">
    <property type="entry name" value="LIPIN"/>
    <property type="match status" value="1"/>
</dbReference>
<accession>A0A9P6UUA3</accession>
<feature type="region of interest" description="Disordered" evidence="6">
    <location>
        <begin position="1254"/>
        <end position="1322"/>
    </location>
</feature>
<keyword evidence="5" id="KW-0378">Hydrolase</keyword>
<evidence type="ECO:0000256" key="6">
    <source>
        <dbReference type="SAM" id="MobiDB-lite"/>
    </source>
</evidence>
<dbReference type="InterPro" id="IPR007651">
    <property type="entry name" value="Lipin_N"/>
</dbReference>
<dbReference type="InterPro" id="IPR013209">
    <property type="entry name" value="LNS2"/>
</dbReference>
<evidence type="ECO:0000256" key="4">
    <source>
        <dbReference type="ARBA" id="ARBA00022553"/>
    </source>
</evidence>
<comment type="similarity">
    <text evidence="2">Belongs to the lipin family.</text>
</comment>
<dbReference type="InterPro" id="IPR023214">
    <property type="entry name" value="HAD_sf"/>
</dbReference>
<evidence type="ECO:0000313" key="9">
    <source>
        <dbReference type="Proteomes" id="UP000738325"/>
    </source>
</evidence>
<reference evidence="8" key="1">
    <citation type="journal article" date="2020" name="Fungal Divers.">
        <title>Resolving the Mortierellaceae phylogeny through synthesis of multi-gene phylogenetics and phylogenomics.</title>
        <authorList>
            <person name="Vandepol N."/>
            <person name="Liber J."/>
            <person name="Desiro A."/>
            <person name="Na H."/>
            <person name="Kennedy M."/>
            <person name="Barry K."/>
            <person name="Grigoriev I.V."/>
            <person name="Miller A.N."/>
            <person name="O'Donnell K."/>
            <person name="Stajich J.E."/>
            <person name="Bonito G."/>
        </authorList>
    </citation>
    <scope>NUCLEOTIDE SEQUENCE</scope>
    <source>
        <strain evidence="8">REB-010B</strain>
    </source>
</reference>
<feature type="region of interest" description="Disordered" evidence="6">
    <location>
        <begin position="218"/>
        <end position="353"/>
    </location>
</feature>
<feature type="compositionally biased region" description="Low complexity" evidence="6">
    <location>
        <begin position="220"/>
        <end position="232"/>
    </location>
</feature>
<dbReference type="GO" id="GO:0008195">
    <property type="term" value="F:phosphatidate phosphatase activity"/>
    <property type="evidence" value="ECO:0007669"/>
    <property type="project" value="UniProtKB-EC"/>
</dbReference>
<organism evidence="8 9">
    <name type="scientific">Dissophora globulifera</name>
    <dbReference type="NCBI Taxonomy" id="979702"/>
    <lineage>
        <taxon>Eukaryota</taxon>
        <taxon>Fungi</taxon>
        <taxon>Fungi incertae sedis</taxon>
        <taxon>Mucoromycota</taxon>
        <taxon>Mortierellomycotina</taxon>
        <taxon>Mortierellomycetes</taxon>
        <taxon>Mortierellales</taxon>
        <taxon>Mortierellaceae</taxon>
        <taxon>Dissophora</taxon>
    </lineage>
</organism>
<dbReference type="EMBL" id="JAAAIP010000321">
    <property type="protein sequence ID" value="KAG0319492.1"/>
    <property type="molecule type" value="Genomic_DNA"/>
</dbReference>
<keyword evidence="4" id="KW-0597">Phosphoprotein</keyword>
<gene>
    <name evidence="8" type="ORF">BGZ99_005081</name>
</gene>
<evidence type="ECO:0000256" key="1">
    <source>
        <dbReference type="ARBA" id="ARBA00001946"/>
    </source>
</evidence>